<organism evidence="20 21">
    <name type="scientific">Meiothermus hypogaeus NBRC 106114</name>
    <dbReference type="NCBI Taxonomy" id="1227553"/>
    <lineage>
        <taxon>Bacteria</taxon>
        <taxon>Thermotogati</taxon>
        <taxon>Deinococcota</taxon>
        <taxon>Deinococci</taxon>
        <taxon>Thermales</taxon>
        <taxon>Thermaceae</taxon>
        <taxon>Meiothermus</taxon>
    </lineage>
</organism>
<dbReference type="Pfam" id="PF17759">
    <property type="entry name" value="tRNA_synthFbeta"/>
    <property type="match status" value="1"/>
</dbReference>
<dbReference type="PANTHER" id="PTHR10947">
    <property type="entry name" value="PHENYLALANYL-TRNA SYNTHETASE BETA CHAIN AND LEUCINE-RICH REPEAT-CONTAINING PROTEIN 47"/>
    <property type="match status" value="1"/>
</dbReference>
<dbReference type="PANTHER" id="PTHR10947:SF0">
    <property type="entry name" value="PHENYLALANINE--TRNA LIGASE BETA SUBUNIT"/>
    <property type="match status" value="1"/>
</dbReference>
<evidence type="ECO:0000256" key="5">
    <source>
        <dbReference type="ARBA" id="ARBA00022555"/>
    </source>
</evidence>
<feature type="binding site" evidence="15">
    <location>
        <position position="455"/>
    </location>
    <ligand>
        <name>Mg(2+)</name>
        <dbReference type="ChEBI" id="CHEBI:18420"/>
        <note>shared with alpha subunit</note>
    </ligand>
</feature>
<dbReference type="Pfam" id="PF03484">
    <property type="entry name" value="B5"/>
    <property type="match status" value="1"/>
</dbReference>
<dbReference type="AlphaFoldDB" id="A0A511R809"/>
<dbReference type="SUPFAM" id="SSF56037">
    <property type="entry name" value="PheT/TilS domain"/>
    <property type="match status" value="1"/>
</dbReference>
<evidence type="ECO:0000259" key="19">
    <source>
        <dbReference type="PROSITE" id="PS51483"/>
    </source>
</evidence>
<dbReference type="Pfam" id="PF03483">
    <property type="entry name" value="B3_4"/>
    <property type="match status" value="1"/>
</dbReference>
<dbReference type="InterPro" id="IPR045060">
    <property type="entry name" value="Phe-tRNA-ligase_IIc_bsu"/>
</dbReference>
<dbReference type="OrthoDB" id="9805455at2"/>
<feature type="binding site" evidence="15">
    <location>
        <position position="461"/>
    </location>
    <ligand>
        <name>Mg(2+)</name>
        <dbReference type="ChEBI" id="CHEBI:18420"/>
        <note>shared with alpha subunit</note>
    </ligand>
</feature>
<evidence type="ECO:0000256" key="13">
    <source>
        <dbReference type="ARBA" id="ARBA00023146"/>
    </source>
</evidence>
<dbReference type="SUPFAM" id="SSF54991">
    <property type="entry name" value="Anticodon-binding domain of PheRS"/>
    <property type="match status" value="1"/>
</dbReference>
<evidence type="ECO:0000259" key="18">
    <source>
        <dbReference type="PROSITE" id="PS51447"/>
    </source>
</evidence>
<proteinExistence type="inferred from homology"/>
<evidence type="ECO:0000256" key="14">
    <source>
        <dbReference type="ARBA" id="ARBA00049255"/>
    </source>
</evidence>
<dbReference type="GO" id="GO:0005524">
    <property type="term" value="F:ATP binding"/>
    <property type="evidence" value="ECO:0007669"/>
    <property type="project" value="UniProtKB-UniRule"/>
</dbReference>
<evidence type="ECO:0000256" key="7">
    <source>
        <dbReference type="ARBA" id="ARBA00022723"/>
    </source>
</evidence>
<protein>
    <recommendedName>
        <fullName evidence="15">Phenylalanine--tRNA ligase beta subunit</fullName>
        <ecNumber evidence="15">6.1.1.20</ecNumber>
    </recommendedName>
    <alternativeName>
        <fullName evidence="15">Phenylalanyl-tRNA synthetase beta subunit</fullName>
        <shortName evidence="15">PheRS</shortName>
    </alternativeName>
</protein>
<feature type="binding site" evidence="15">
    <location>
        <position position="465"/>
    </location>
    <ligand>
        <name>Mg(2+)</name>
        <dbReference type="ChEBI" id="CHEBI:18420"/>
        <note>shared with alpha subunit</note>
    </ligand>
</feature>
<evidence type="ECO:0000256" key="11">
    <source>
        <dbReference type="ARBA" id="ARBA00022884"/>
    </source>
</evidence>
<gene>
    <name evidence="15 20" type="primary">pheT</name>
    <name evidence="20" type="ORF">MHY01S_32620</name>
</gene>
<evidence type="ECO:0000256" key="1">
    <source>
        <dbReference type="ARBA" id="ARBA00004496"/>
    </source>
</evidence>
<dbReference type="InterPro" id="IPR009061">
    <property type="entry name" value="DNA-bd_dom_put_sf"/>
</dbReference>
<dbReference type="FunFam" id="3.30.70.380:FF:000001">
    <property type="entry name" value="Phenylalanine--tRNA ligase beta subunit"/>
    <property type="match status" value="1"/>
</dbReference>
<evidence type="ECO:0000256" key="9">
    <source>
        <dbReference type="ARBA" id="ARBA00022840"/>
    </source>
</evidence>
<comment type="subcellular location">
    <subcellularLocation>
        <location evidence="1 15">Cytoplasm</location>
    </subcellularLocation>
</comment>
<evidence type="ECO:0000256" key="6">
    <source>
        <dbReference type="ARBA" id="ARBA00022598"/>
    </source>
</evidence>
<dbReference type="Gene3D" id="3.50.40.10">
    <property type="entry name" value="Phenylalanyl-trna Synthetase, Chain B, domain 3"/>
    <property type="match status" value="1"/>
</dbReference>
<dbReference type="SUPFAM" id="SSF55681">
    <property type="entry name" value="Class II aaRS and biotin synthetases"/>
    <property type="match status" value="1"/>
</dbReference>
<dbReference type="InterPro" id="IPR012340">
    <property type="entry name" value="NA-bd_OB-fold"/>
</dbReference>
<feature type="domain" description="TRNA-binding" evidence="17">
    <location>
        <begin position="39"/>
        <end position="146"/>
    </location>
</feature>
<dbReference type="InterPro" id="IPR004532">
    <property type="entry name" value="Phe-tRNA-ligase_IIc_bsu_bact"/>
</dbReference>
<keyword evidence="4 15" id="KW-0963">Cytoplasm</keyword>
<comment type="caution">
    <text evidence="20">The sequence shown here is derived from an EMBL/GenBank/DDBJ whole genome shotgun (WGS) entry which is preliminary data.</text>
</comment>
<dbReference type="EMBL" id="BJXL01000172">
    <property type="protein sequence ID" value="GEM85096.1"/>
    <property type="molecule type" value="Genomic_DNA"/>
</dbReference>
<evidence type="ECO:0000256" key="10">
    <source>
        <dbReference type="ARBA" id="ARBA00022842"/>
    </source>
</evidence>
<dbReference type="InterPro" id="IPR020825">
    <property type="entry name" value="Phe-tRNA_synthase-like_B3/B4"/>
</dbReference>
<keyword evidence="10 15" id="KW-0460">Magnesium</keyword>
<comment type="subunit">
    <text evidence="3 15">Tetramer of two alpha and two beta subunits.</text>
</comment>
<dbReference type="InterPro" id="IPR005147">
    <property type="entry name" value="tRNA_synthase_B5-dom"/>
</dbReference>
<dbReference type="RefSeq" id="WP_147075566.1">
    <property type="nucleotide sequence ID" value="NZ_BJXL01000172.1"/>
</dbReference>
<dbReference type="FunFam" id="3.30.56.10:FF:000002">
    <property type="entry name" value="Phenylalanine--tRNA ligase beta subunit"/>
    <property type="match status" value="1"/>
</dbReference>
<dbReference type="Pfam" id="PF01588">
    <property type="entry name" value="tRNA_bind"/>
    <property type="match status" value="1"/>
</dbReference>
<keyword evidence="5 16" id="KW-0820">tRNA-binding</keyword>
<keyword evidence="9 15" id="KW-0067">ATP-binding</keyword>
<keyword evidence="12 15" id="KW-0648">Protein biosynthesis</keyword>
<evidence type="ECO:0000256" key="16">
    <source>
        <dbReference type="PROSITE-ProRule" id="PRU00209"/>
    </source>
</evidence>
<comment type="catalytic activity">
    <reaction evidence="14 15">
        <text>tRNA(Phe) + L-phenylalanine + ATP = L-phenylalanyl-tRNA(Phe) + AMP + diphosphate + H(+)</text>
        <dbReference type="Rhea" id="RHEA:19413"/>
        <dbReference type="Rhea" id="RHEA-COMP:9668"/>
        <dbReference type="Rhea" id="RHEA-COMP:9699"/>
        <dbReference type="ChEBI" id="CHEBI:15378"/>
        <dbReference type="ChEBI" id="CHEBI:30616"/>
        <dbReference type="ChEBI" id="CHEBI:33019"/>
        <dbReference type="ChEBI" id="CHEBI:58095"/>
        <dbReference type="ChEBI" id="CHEBI:78442"/>
        <dbReference type="ChEBI" id="CHEBI:78531"/>
        <dbReference type="ChEBI" id="CHEBI:456215"/>
        <dbReference type="EC" id="6.1.1.20"/>
    </reaction>
</comment>
<evidence type="ECO:0000259" key="17">
    <source>
        <dbReference type="PROSITE" id="PS50886"/>
    </source>
</evidence>
<evidence type="ECO:0000256" key="8">
    <source>
        <dbReference type="ARBA" id="ARBA00022741"/>
    </source>
</evidence>
<dbReference type="Gene3D" id="3.30.70.380">
    <property type="entry name" value="Ferrodoxin-fold anticodon-binding domain"/>
    <property type="match status" value="1"/>
</dbReference>
<keyword evidence="11 16" id="KW-0694">RNA-binding</keyword>
<dbReference type="PROSITE" id="PS51447">
    <property type="entry name" value="FDX_ACB"/>
    <property type="match status" value="1"/>
</dbReference>
<dbReference type="SUPFAM" id="SSF46955">
    <property type="entry name" value="Putative DNA-binding domain"/>
    <property type="match status" value="1"/>
</dbReference>
<dbReference type="EC" id="6.1.1.20" evidence="15"/>
<reference evidence="20 21" key="1">
    <citation type="submission" date="2019-07" db="EMBL/GenBank/DDBJ databases">
        <title>Whole genome shotgun sequence of Meiothermus hypogaeus NBRC 106114.</title>
        <authorList>
            <person name="Hosoyama A."/>
            <person name="Uohara A."/>
            <person name="Ohji S."/>
            <person name="Ichikawa N."/>
        </authorList>
    </citation>
    <scope>NUCLEOTIDE SEQUENCE [LARGE SCALE GENOMIC DNA]</scope>
    <source>
        <strain evidence="20 21">NBRC 106114</strain>
    </source>
</reference>
<comment type="similarity">
    <text evidence="2 15">Belongs to the phenylalanyl-tRNA synthetase beta subunit family. Type 1 subfamily.</text>
</comment>
<dbReference type="InterPro" id="IPR041616">
    <property type="entry name" value="PheRS_beta_core"/>
</dbReference>
<keyword evidence="6 15" id="KW-0436">Ligase</keyword>
<dbReference type="HAMAP" id="MF_00283">
    <property type="entry name" value="Phe_tRNA_synth_beta1"/>
    <property type="match status" value="1"/>
</dbReference>
<dbReference type="Proteomes" id="UP000321197">
    <property type="component" value="Unassembled WGS sequence"/>
</dbReference>
<dbReference type="CDD" id="cd02796">
    <property type="entry name" value="tRNA_bind_bactPheRS"/>
    <property type="match status" value="1"/>
</dbReference>
<evidence type="ECO:0000313" key="21">
    <source>
        <dbReference type="Proteomes" id="UP000321197"/>
    </source>
</evidence>
<accession>A0A511R809</accession>
<dbReference type="InterPro" id="IPR005146">
    <property type="entry name" value="B3/B4_tRNA-bd"/>
</dbReference>
<dbReference type="SMART" id="SM00874">
    <property type="entry name" value="B5"/>
    <property type="match status" value="1"/>
</dbReference>
<dbReference type="CDD" id="cd00769">
    <property type="entry name" value="PheRS_beta_core"/>
    <property type="match status" value="1"/>
</dbReference>
<dbReference type="Gene3D" id="3.30.56.10">
    <property type="match status" value="2"/>
</dbReference>
<name>A0A511R809_9DEIN</name>
<feature type="binding site" evidence="15">
    <location>
        <position position="464"/>
    </location>
    <ligand>
        <name>Mg(2+)</name>
        <dbReference type="ChEBI" id="CHEBI:18420"/>
        <note>shared with alpha subunit</note>
    </ligand>
</feature>
<dbReference type="PROSITE" id="PS51483">
    <property type="entry name" value="B5"/>
    <property type="match status" value="1"/>
</dbReference>
<evidence type="ECO:0000256" key="3">
    <source>
        <dbReference type="ARBA" id="ARBA00011209"/>
    </source>
</evidence>
<dbReference type="InterPro" id="IPR005121">
    <property type="entry name" value="Fdx_antiC-bd"/>
</dbReference>
<keyword evidence="7 15" id="KW-0479">Metal-binding</keyword>
<evidence type="ECO:0000256" key="4">
    <source>
        <dbReference type="ARBA" id="ARBA00022490"/>
    </source>
</evidence>
<dbReference type="SUPFAM" id="SSF50249">
    <property type="entry name" value="Nucleic acid-binding proteins"/>
    <property type="match status" value="1"/>
</dbReference>
<dbReference type="Gene3D" id="3.30.930.10">
    <property type="entry name" value="Bira Bifunctional Protein, Domain 2"/>
    <property type="match status" value="1"/>
</dbReference>
<evidence type="ECO:0000313" key="20">
    <source>
        <dbReference type="EMBL" id="GEM85096.1"/>
    </source>
</evidence>
<dbReference type="InterPro" id="IPR033714">
    <property type="entry name" value="tRNA_bind_bactPheRS"/>
</dbReference>
<dbReference type="GO" id="GO:0000049">
    <property type="term" value="F:tRNA binding"/>
    <property type="evidence" value="ECO:0007669"/>
    <property type="project" value="UniProtKB-UniRule"/>
</dbReference>
<dbReference type="Gene3D" id="2.40.50.140">
    <property type="entry name" value="Nucleic acid-binding proteins"/>
    <property type="match status" value="1"/>
</dbReference>
<dbReference type="SMART" id="SM00873">
    <property type="entry name" value="B3_4"/>
    <property type="match status" value="1"/>
</dbReference>
<dbReference type="GO" id="GO:0009328">
    <property type="term" value="C:phenylalanine-tRNA ligase complex"/>
    <property type="evidence" value="ECO:0007669"/>
    <property type="project" value="TreeGrafter"/>
</dbReference>
<dbReference type="InterPro" id="IPR036690">
    <property type="entry name" value="Fdx_antiC-bd_sf"/>
</dbReference>
<dbReference type="GO" id="GO:0000287">
    <property type="term" value="F:magnesium ion binding"/>
    <property type="evidence" value="ECO:0007669"/>
    <property type="project" value="UniProtKB-UniRule"/>
</dbReference>
<keyword evidence="8 15" id="KW-0547">Nucleotide-binding</keyword>
<comment type="cofactor">
    <cofactor evidence="15">
        <name>Mg(2+)</name>
        <dbReference type="ChEBI" id="CHEBI:18420"/>
    </cofactor>
    <text evidence="15">Binds 2 magnesium ions per tetramer.</text>
</comment>
<dbReference type="SMART" id="SM00896">
    <property type="entry name" value="FDX-ACB"/>
    <property type="match status" value="1"/>
</dbReference>
<keyword evidence="13 15" id="KW-0030">Aminoacyl-tRNA synthetase</keyword>
<evidence type="ECO:0000256" key="12">
    <source>
        <dbReference type="ARBA" id="ARBA00022917"/>
    </source>
</evidence>
<evidence type="ECO:0000256" key="15">
    <source>
        <dbReference type="HAMAP-Rule" id="MF_00283"/>
    </source>
</evidence>
<dbReference type="NCBIfam" id="TIGR00472">
    <property type="entry name" value="pheT_bact"/>
    <property type="match status" value="1"/>
</dbReference>
<dbReference type="GO" id="GO:0006432">
    <property type="term" value="P:phenylalanyl-tRNA aminoacylation"/>
    <property type="evidence" value="ECO:0007669"/>
    <property type="project" value="UniProtKB-UniRule"/>
</dbReference>
<feature type="domain" description="B5" evidence="19">
    <location>
        <begin position="400"/>
        <end position="477"/>
    </location>
</feature>
<dbReference type="PROSITE" id="PS50886">
    <property type="entry name" value="TRBD"/>
    <property type="match status" value="1"/>
</dbReference>
<dbReference type="GO" id="GO:0004826">
    <property type="term" value="F:phenylalanine-tRNA ligase activity"/>
    <property type="evidence" value="ECO:0007669"/>
    <property type="project" value="UniProtKB-UniRule"/>
</dbReference>
<dbReference type="InterPro" id="IPR045864">
    <property type="entry name" value="aa-tRNA-synth_II/BPL/LPL"/>
</dbReference>
<dbReference type="InterPro" id="IPR002547">
    <property type="entry name" value="tRNA-bd_dom"/>
</dbReference>
<dbReference type="Pfam" id="PF03147">
    <property type="entry name" value="FDX-ACB"/>
    <property type="match status" value="1"/>
</dbReference>
<feature type="domain" description="FDX-ACB" evidence="18">
    <location>
        <begin position="691"/>
        <end position="783"/>
    </location>
</feature>
<sequence length="784" mass="85821">MKIVYSWLKEFLPDTPGSERLEELLAGLGLETESISKLNPPHRNVVFARVLEVQKLEGKEVRRLVLDIGQEVQVVSGAPNAKAGVGVALALPGAVLPDGTELGVRRIAGLESYGMALSAKELGVGEYAGGLLEFAPDALPPGTPLAEVWGPDEVIEVEITPNRPDWLSVYGVARDLAALGLTLVTPNPKPRTTPLSLPFGVWIEDTEGCDRFTLSYARGVKVAPSPLLVQRRLYAAGMRPISNVVDATNYAMLELGNPMHAYDAAFIREGLVVRRARPGEKLVTLDGVERILDERDLLITVKEGQETRPAGLAGVMGGLEDEIRDTTTAVALEVAHFHPVRVRRTARRQGLKTEASYRFERGVDPDGPPLAAERFMELLQAWGGEGVEVAHERLDLNHTRPPKPITFRPSYACKLVGMDYPQATQRQVLQRLGCTVQTTAQEEVWEVIPPSHRVDLAIEEDLVEEVARIVGYDQIPVTLPSFFPHPDNLGVDAPYEATLRLKQVMAGLGFQEVLNYAWSSPQECELMRAPAPTVFMQNPQTPDRTALRTALYPGLLKNLQTALAQAEEGPFLLFEVGNVFNQTETPHLAALLCGDPVPGLWQKGLQSSFFALKGLLETAARNLGSLVRVEQETVPHLHPGISGAVYWNEQKVGHIGALHPAIAAALELPELFLFELTLPLSKGSSTFTDLAKYPASMRDLAVVVPESTPFAEVQGLIRASAGAHLEKLEIFDVYKGKPLEEGQKSLAFHLTFRHEGRTLTDLETDGFMQAIIAALEQHGFSIRR</sequence>
<evidence type="ECO:0000256" key="2">
    <source>
        <dbReference type="ARBA" id="ARBA00008653"/>
    </source>
</evidence>